<dbReference type="EMBL" id="JAHZST010000015">
    <property type="protein sequence ID" value="MBW8185617.1"/>
    <property type="molecule type" value="Genomic_DNA"/>
</dbReference>
<dbReference type="SUPFAM" id="SSF50249">
    <property type="entry name" value="Nucleic acid-binding proteins"/>
    <property type="match status" value="1"/>
</dbReference>
<dbReference type="Gene3D" id="2.40.50.140">
    <property type="entry name" value="Nucleic acid-binding proteins"/>
    <property type="match status" value="1"/>
</dbReference>
<evidence type="ECO:0000256" key="2">
    <source>
        <dbReference type="SAM" id="MobiDB-lite"/>
    </source>
</evidence>
<dbReference type="InterPro" id="IPR011129">
    <property type="entry name" value="CSD"/>
</dbReference>
<dbReference type="PANTHER" id="PTHR12962">
    <property type="entry name" value="CALCIUM-REGULATED HEAT STABLE PROTEIN CRHSP-24-RELATED"/>
    <property type="match status" value="1"/>
</dbReference>
<dbReference type="PANTHER" id="PTHR12962:SF1">
    <property type="entry name" value="COLD SHOCK DOMAIN-CONTAINING PROTEIN CG9705"/>
    <property type="match status" value="1"/>
</dbReference>
<dbReference type="SMART" id="SM00357">
    <property type="entry name" value="CSP"/>
    <property type="match status" value="1"/>
</dbReference>
<keyword evidence="3" id="KW-0472">Membrane</keyword>
<feature type="region of interest" description="Disordered" evidence="2">
    <location>
        <begin position="75"/>
        <end position="106"/>
    </location>
</feature>
<feature type="compositionally biased region" description="Basic and acidic residues" evidence="2">
    <location>
        <begin position="75"/>
        <end position="84"/>
    </location>
</feature>
<dbReference type="Pfam" id="PF00313">
    <property type="entry name" value="CSD"/>
    <property type="match status" value="1"/>
</dbReference>
<evidence type="ECO:0000313" key="6">
    <source>
        <dbReference type="Proteomes" id="UP001195963"/>
    </source>
</evidence>
<evidence type="ECO:0000256" key="3">
    <source>
        <dbReference type="SAM" id="Phobius"/>
    </source>
</evidence>
<dbReference type="InterPro" id="IPR002059">
    <property type="entry name" value="CSP_DNA-bd"/>
</dbReference>
<gene>
    <name evidence="5" type="ORF">K0625_18410</name>
</gene>
<organism evidence="5 6">
    <name type="scientific">Shewanella nanhaiensis</name>
    <dbReference type="NCBI Taxonomy" id="2864872"/>
    <lineage>
        <taxon>Bacteria</taxon>
        <taxon>Pseudomonadati</taxon>
        <taxon>Pseudomonadota</taxon>
        <taxon>Gammaproteobacteria</taxon>
        <taxon>Alteromonadales</taxon>
        <taxon>Shewanellaceae</taxon>
        <taxon>Shewanella</taxon>
    </lineage>
</organism>
<keyword evidence="3" id="KW-0812">Transmembrane</keyword>
<accession>A0ABS7E7G8</accession>
<dbReference type="RefSeq" id="WP_220111020.1">
    <property type="nucleotide sequence ID" value="NZ_JAHZST010000015.1"/>
</dbReference>
<dbReference type="Pfam" id="PF11948">
    <property type="entry name" value="DUF3465"/>
    <property type="match status" value="1"/>
</dbReference>
<dbReference type="InterPro" id="IPR021856">
    <property type="entry name" value="DUF3465"/>
</dbReference>
<sequence length="276" mass="30762">MQQNIIKGTLVRWKDDKGFGFIQAEPELDRDVFIHASTLSHMSRRPKEGDIIYFQLERKSDGKFNAVEAYIEGVERKSEEDTNSKAKKGLRSQQRDTINSEKRANQSQSQTRGILYRIGIMMLVLAGASFAYNRVVGSSGASNDSFELSQSSTIVADNAASSLLNAGVNVVAKAYQNRQNGVQVSAFGTVIKLLDDDNEGSRHQRFILRLSNEQTLLVAHNIDLAPRIETIALGDIVEFNGQYEFNSKGGVVHWTHDDPQGKHVGGWLKHNGQIYH</sequence>
<dbReference type="InterPro" id="IPR052069">
    <property type="entry name" value="Ca-reg_mRNA-binding_domain"/>
</dbReference>
<dbReference type="CDD" id="cd04458">
    <property type="entry name" value="CSP_CDS"/>
    <property type="match status" value="1"/>
</dbReference>
<evidence type="ECO:0000259" key="4">
    <source>
        <dbReference type="SMART" id="SM00357"/>
    </source>
</evidence>
<keyword evidence="6" id="KW-1185">Reference proteome</keyword>
<feature type="transmembrane region" description="Helical" evidence="3">
    <location>
        <begin position="114"/>
        <end position="132"/>
    </location>
</feature>
<evidence type="ECO:0000313" key="5">
    <source>
        <dbReference type="EMBL" id="MBW8185617.1"/>
    </source>
</evidence>
<keyword evidence="1" id="KW-0597">Phosphoprotein</keyword>
<name>A0ABS7E7G8_9GAMM</name>
<dbReference type="Proteomes" id="UP001195963">
    <property type="component" value="Unassembled WGS sequence"/>
</dbReference>
<keyword evidence="3" id="KW-1133">Transmembrane helix</keyword>
<dbReference type="InterPro" id="IPR012340">
    <property type="entry name" value="NA-bd_OB-fold"/>
</dbReference>
<comment type="caution">
    <text evidence="5">The sequence shown here is derived from an EMBL/GenBank/DDBJ whole genome shotgun (WGS) entry which is preliminary data.</text>
</comment>
<proteinExistence type="predicted"/>
<evidence type="ECO:0000256" key="1">
    <source>
        <dbReference type="ARBA" id="ARBA00022553"/>
    </source>
</evidence>
<feature type="domain" description="Cold-shock" evidence="4">
    <location>
        <begin position="7"/>
        <end position="72"/>
    </location>
</feature>
<reference evidence="5 6" key="1">
    <citation type="submission" date="2021-07" db="EMBL/GenBank/DDBJ databases">
        <title>Shewanella sp. nov, isolated from SCS.</title>
        <authorList>
            <person name="Cao W.R."/>
        </authorList>
    </citation>
    <scope>NUCLEOTIDE SEQUENCE [LARGE SCALE GENOMIC DNA]</scope>
    <source>
        <strain evidence="5 6">NR704-98</strain>
    </source>
</reference>
<protein>
    <submittedName>
        <fullName evidence="5">DUF3465 domain-containing protein</fullName>
    </submittedName>
</protein>